<evidence type="ECO:0000313" key="2">
    <source>
        <dbReference type="EMBL" id="OGM93216.1"/>
    </source>
</evidence>
<gene>
    <name evidence="2" type="ORF">A2372_02310</name>
</gene>
<reference evidence="2 3" key="1">
    <citation type="journal article" date="2016" name="Nat. Commun.">
        <title>Thousands of microbial genomes shed light on interconnected biogeochemical processes in an aquifer system.</title>
        <authorList>
            <person name="Anantharaman K."/>
            <person name="Brown C.T."/>
            <person name="Hug L.A."/>
            <person name="Sharon I."/>
            <person name="Castelle C.J."/>
            <person name="Probst A.J."/>
            <person name="Thomas B.C."/>
            <person name="Singh A."/>
            <person name="Wilkins M.J."/>
            <person name="Karaoz U."/>
            <person name="Brodie E.L."/>
            <person name="Williams K.H."/>
            <person name="Hubbard S.S."/>
            <person name="Banfield J.F."/>
        </authorList>
    </citation>
    <scope>NUCLEOTIDE SEQUENCE [LARGE SCALE GENOMIC DNA]</scope>
</reference>
<dbReference type="STRING" id="1802559.A2372_02310"/>
<protein>
    <submittedName>
        <fullName evidence="2">Uncharacterized protein</fullName>
    </submittedName>
</protein>
<keyword evidence="1" id="KW-1133">Transmembrane helix</keyword>
<dbReference type="EMBL" id="MGIT01000001">
    <property type="protein sequence ID" value="OGM93216.1"/>
    <property type="molecule type" value="Genomic_DNA"/>
</dbReference>
<dbReference type="AlphaFoldDB" id="A0A1F8DXL2"/>
<evidence type="ECO:0000256" key="1">
    <source>
        <dbReference type="SAM" id="Phobius"/>
    </source>
</evidence>
<keyword evidence="1" id="KW-0812">Transmembrane</keyword>
<dbReference type="Proteomes" id="UP000176422">
    <property type="component" value="Unassembled WGS sequence"/>
</dbReference>
<sequence length="96" mass="10708">MAIVLEKEKKNIDWGFILGLMAVVGIIGSAIIYLFFVNPEAVQQLTTPEQKTLSEFSRVKFQPEAILNSPAFQSLRTQAPMNVPSELEIGKANPFR</sequence>
<evidence type="ECO:0000313" key="3">
    <source>
        <dbReference type="Proteomes" id="UP000176422"/>
    </source>
</evidence>
<organism evidence="2 3">
    <name type="scientific">Candidatus Wolfebacteria bacterium RIFOXYB1_FULL_54_12</name>
    <dbReference type="NCBI Taxonomy" id="1802559"/>
    <lineage>
        <taxon>Bacteria</taxon>
        <taxon>Candidatus Wolfeibacteriota</taxon>
    </lineage>
</organism>
<feature type="transmembrane region" description="Helical" evidence="1">
    <location>
        <begin position="12"/>
        <end position="36"/>
    </location>
</feature>
<name>A0A1F8DXL2_9BACT</name>
<proteinExistence type="predicted"/>
<comment type="caution">
    <text evidence="2">The sequence shown here is derived from an EMBL/GenBank/DDBJ whole genome shotgun (WGS) entry which is preliminary data.</text>
</comment>
<accession>A0A1F8DXL2</accession>
<keyword evidence="1" id="KW-0472">Membrane</keyword>